<feature type="compositionally biased region" description="Polar residues" evidence="12">
    <location>
        <begin position="378"/>
        <end position="405"/>
    </location>
</feature>
<feature type="region of interest" description="Disordered" evidence="12">
    <location>
        <begin position="359"/>
        <end position="415"/>
    </location>
</feature>
<evidence type="ECO:0000256" key="7">
    <source>
        <dbReference type="ARBA" id="ARBA00023015"/>
    </source>
</evidence>
<accession>A0AAE1P0Q8</accession>
<dbReference type="GO" id="GO:0005634">
    <property type="term" value="C:nucleus"/>
    <property type="evidence" value="ECO:0007669"/>
    <property type="project" value="UniProtKB-SubCell"/>
</dbReference>
<dbReference type="SMART" id="SM00355">
    <property type="entry name" value="ZnF_C2H2"/>
    <property type="match status" value="5"/>
</dbReference>
<feature type="region of interest" description="Disordered" evidence="12">
    <location>
        <begin position="937"/>
        <end position="965"/>
    </location>
</feature>
<evidence type="ECO:0000256" key="3">
    <source>
        <dbReference type="ARBA" id="ARBA00022723"/>
    </source>
</evidence>
<feature type="region of interest" description="Disordered" evidence="12">
    <location>
        <begin position="567"/>
        <end position="586"/>
    </location>
</feature>
<feature type="compositionally biased region" description="Low complexity" evidence="12">
    <location>
        <begin position="364"/>
        <end position="377"/>
    </location>
</feature>
<evidence type="ECO:0000256" key="11">
    <source>
        <dbReference type="PROSITE-ProRule" id="PRU00042"/>
    </source>
</evidence>
<evidence type="ECO:0000259" key="13">
    <source>
        <dbReference type="PROSITE" id="PS50157"/>
    </source>
</evidence>
<dbReference type="FunFam" id="3.30.160.60:FF:002343">
    <property type="entry name" value="Zinc finger protein 33A"/>
    <property type="match status" value="1"/>
</dbReference>
<feature type="compositionally biased region" description="Low complexity" evidence="12">
    <location>
        <begin position="98"/>
        <end position="118"/>
    </location>
</feature>
<name>A0AAE1P0Q8_9EUCA</name>
<dbReference type="InterPro" id="IPR013087">
    <property type="entry name" value="Znf_C2H2_type"/>
</dbReference>
<keyword evidence="9" id="KW-0804">Transcription</keyword>
<feature type="compositionally biased region" description="Low complexity" evidence="12">
    <location>
        <begin position="951"/>
        <end position="962"/>
    </location>
</feature>
<proteinExistence type="predicted"/>
<evidence type="ECO:0000256" key="5">
    <source>
        <dbReference type="ARBA" id="ARBA00022771"/>
    </source>
</evidence>
<dbReference type="InterPro" id="IPR050888">
    <property type="entry name" value="ZnF_C2H2-type_TF"/>
</dbReference>
<dbReference type="PROSITE" id="PS50157">
    <property type="entry name" value="ZINC_FINGER_C2H2_2"/>
    <property type="match status" value="2"/>
</dbReference>
<dbReference type="Gene3D" id="3.30.160.60">
    <property type="entry name" value="Classic Zinc Finger"/>
    <property type="match status" value="2"/>
</dbReference>
<keyword evidence="15" id="KW-1185">Reference proteome</keyword>
<dbReference type="EMBL" id="JAWZYT010003134">
    <property type="protein sequence ID" value="KAK4300009.1"/>
    <property type="molecule type" value="Genomic_DNA"/>
</dbReference>
<comment type="function">
    <text evidence="1">May be involved in transcriptional regulation.</text>
</comment>
<evidence type="ECO:0000256" key="1">
    <source>
        <dbReference type="ARBA" id="ARBA00003767"/>
    </source>
</evidence>
<feature type="region of interest" description="Disordered" evidence="12">
    <location>
        <begin position="98"/>
        <end position="128"/>
    </location>
</feature>
<keyword evidence="10" id="KW-0539">Nucleus</keyword>
<evidence type="ECO:0000256" key="4">
    <source>
        <dbReference type="ARBA" id="ARBA00022737"/>
    </source>
</evidence>
<keyword evidence="6" id="KW-0862">Zinc</keyword>
<feature type="region of interest" description="Disordered" evidence="12">
    <location>
        <begin position="44"/>
        <end position="86"/>
    </location>
</feature>
<protein>
    <recommendedName>
        <fullName evidence="13">C2H2-type domain-containing protein</fullName>
    </recommendedName>
</protein>
<evidence type="ECO:0000256" key="9">
    <source>
        <dbReference type="ARBA" id="ARBA00023163"/>
    </source>
</evidence>
<keyword evidence="8" id="KW-0238">DNA-binding</keyword>
<dbReference type="GO" id="GO:0008270">
    <property type="term" value="F:zinc ion binding"/>
    <property type="evidence" value="ECO:0007669"/>
    <property type="project" value="UniProtKB-KW"/>
</dbReference>
<evidence type="ECO:0000256" key="8">
    <source>
        <dbReference type="ARBA" id="ARBA00023125"/>
    </source>
</evidence>
<dbReference type="GO" id="GO:0006355">
    <property type="term" value="P:regulation of DNA-templated transcription"/>
    <property type="evidence" value="ECO:0007669"/>
    <property type="project" value="UniProtKB-ARBA"/>
</dbReference>
<dbReference type="GO" id="GO:0003677">
    <property type="term" value="F:DNA binding"/>
    <property type="evidence" value="ECO:0007669"/>
    <property type="project" value="UniProtKB-KW"/>
</dbReference>
<sequence length="1283" mass="140361">MAGGEGGSDGSASVAAMCLVCGTNQANLTQHLSRHSKEEIIRAVTHGRPLPELATRRPPGRPRRPSFPPLPATSVSPVLPRPPATTTTQAAPLLLPANPQQQQQQQQAVATPLASLPHAAPPPHLAATPPHPVKLSSISPILQPPRNAVPLAATPVQPCPPGSNYLLIGNNVFPAGSVLPNNLQLGNNGVSYLIPSSGGLVLATAPSASQTLLVQAPTPTSQPVTVKPQPPPTPVSIASNGSMVGNIYNNIPRQPFRPPVPESPVCYIEKTSTFLQDEMPPTPVPTPMKMETSPLENVSPNNTLNFMRPILSHDNGPQKATINIGQNISISLPRDLVEQKERLKDIINQELVRALLMNETQKNSESQSQQPSTSSSSAVNRSDIYSTKNEPANLDMKSNISATQSEVDDSRSDCVEENSLSIDSEFCDEDNDIDIDEKQQYIEENHEQDPLAILTVPVPTSKCQSDIEYHDSSSSIHVDPNVPLPARTITIESDVDGTLFHPYNIPVDQPMEVVFSDKPSCSRPSSDVRTTTSHSGLSIQNDIVCYTRDNSCSKLPSVITTTSLSEPNRGMEVKQSQLQQPGRPGTSTVNIVTAHSSAITVSQASNPVMSPCTGKQTANQPGQDHILSCNGDQPLTFLTSDRTFNTLLGNSSLQEMVYVEEQVLGAVEEVFSGEQPSSLPSTSSAVNGMLNQKSPRKVNASNSYINVYDQQCSSSSLSQHQQQENQTVKMEVKCKIEPQGSSTQPISSNVNRTVHQANHLPPNHSMIRSRVHIGGKVEPATQEQEEEMVDDPSLSDEFGNETIFPDDHMFERELSNQQTEEVMSLKASETLADSDSERATPHEELSDLMFYDRSCMFAGEPGPANLSPRTYPTMDSSAFHPLAPAIITPLENTVQIETGQSMGSLGHTEVVELNANESTMHISTDMLPPDGLSITQLFPPMPQTDPLATDSSTPTPSSSSSSKVGVDCMKEEMKFSSKVTVLETSCCSTGTINRQLSPVPSTSGLQGSKSTKEDEDYEFEYESDCYGDSDSDNCITSRGPLDLDHWKCLVCNKMFKSLKEKLLHAGQHSPCAEAMEKSGAIRSAIEVKCFQSSNKQEIEAETARAILKCKEEMGTLQDETRTMLESFSSNGEYKCPECRLRFPSAETLFEHRKMVFKSRVTCQKRNWPGIKKHMRDGPKNANTVENVLCTSRASQSTSARSMIHSTTRKMLHVREHSGDKQHKCMFCGKAFFRKYNLDNHVRIHTGEMPYECTICRKDFTQKSNYNVHMKAFHVERHAVHEEL</sequence>
<keyword evidence="7" id="KW-0805">Transcription regulation</keyword>
<evidence type="ECO:0000256" key="12">
    <source>
        <dbReference type="SAM" id="MobiDB-lite"/>
    </source>
</evidence>
<keyword evidence="5 11" id="KW-0863">Zinc-finger</keyword>
<evidence type="ECO:0000256" key="6">
    <source>
        <dbReference type="ARBA" id="ARBA00022833"/>
    </source>
</evidence>
<evidence type="ECO:0000256" key="2">
    <source>
        <dbReference type="ARBA" id="ARBA00004123"/>
    </source>
</evidence>
<dbReference type="Proteomes" id="UP001292094">
    <property type="component" value="Unassembled WGS sequence"/>
</dbReference>
<dbReference type="PANTHER" id="PTHR24406">
    <property type="entry name" value="TRANSCRIPTIONAL REPRESSOR CTCFL-RELATED"/>
    <property type="match status" value="1"/>
</dbReference>
<reference evidence="14" key="1">
    <citation type="submission" date="2023-11" db="EMBL/GenBank/DDBJ databases">
        <title>Genome assemblies of two species of porcelain crab, Petrolisthes cinctipes and Petrolisthes manimaculis (Anomura: Porcellanidae).</title>
        <authorList>
            <person name="Angst P."/>
        </authorList>
    </citation>
    <scope>NUCLEOTIDE SEQUENCE</scope>
    <source>
        <strain evidence="14">PB745_02</strain>
        <tissue evidence="14">Gill</tissue>
    </source>
</reference>
<dbReference type="FunFam" id="3.30.160.60:FF:000097">
    <property type="entry name" value="Zinc finger protein"/>
    <property type="match status" value="1"/>
</dbReference>
<comment type="subcellular location">
    <subcellularLocation>
        <location evidence="2">Nucleus</location>
    </subcellularLocation>
</comment>
<dbReference type="Pfam" id="PF00096">
    <property type="entry name" value="zf-C2H2"/>
    <property type="match status" value="2"/>
</dbReference>
<organism evidence="14 15">
    <name type="scientific">Petrolisthes manimaculis</name>
    <dbReference type="NCBI Taxonomy" id="1843537"/>
    <lineage>
        <taxon>Eukaryota</taxon>
        <taxon>Metazoa</taxon>
        <taxon>Ecdysozoa</taxon>
        <taxon>Arthropoda</taxon>
        <taxon>Crustacea</taxon>
        <taxon>Multicrustacea</taxon>
        <taxon>Malacostraca</taxon>
        <taxon>Eumalacostraca</taxon>
        <taxon>Eucarida</taxon>
        <taxon>Decapoda</taxon>
        <taxon>Pleocyemata</taxon>
        <taxon>Anomura</taxon>
        <taxon>Galatheoidea</taxon>
        <taxon>Porcellanidae</taxon>
        <taxon>Petrolisthes</taxon>
    </lineage>
</organism>
<feature type="domain" description="C2H2-type" evidence="13">
    <location>
        <begin position="1250"/>
        <end position="1278"/>
    </location>
</feature>
<feature type="compositionally biased region" description="Polar residues" evidence="12">
    <location>
        <begin position="574"/>
        <end position="586"/>
    </location>
</feature>
<dbReference type="InterPro" id="IPR036236">
    <property type="entry name" value="Znf_C2H2_sf"/>
</dbReference>
<keyword evidence="4" id="KW-0677">Repeat</keyword>
<comment type="caution">
    <text evidence="14">The sequence shown here is derived from an EMBL/GenBank/DDBJ whole genome shotgun (WGS) entry which is preliminary data.</text>
</comment>
<evidence type="ECO:0000313" key="14">
    <source>
        <dbReference type="EMBL" id="KAK4300009.1"/>
    </source>
</evidence>
<feature type="domain" description="C2H2-type" evidence="13">
    <location>
        <begin position="1222"/>
        <end position="1249"/>
    </location>
</feature>
<dbReference type="SUPFAM" id="SSF57667">
    <property type="entry name" value="beta-beta-alpha zinc fingers"/>
    <property type="match status" value="1"/>
</dbReference>
<evidence type="ECO:0000256" key="10">
    <source>
        <dbReference type="ARBA" id="ARBA00023242"/>
    </source>
</evidence>
<evidence type="ECO:0000313" key="15">
    <source>
        <dbReference type="Proteomes" id="UP001292094"/>
    </source>
</evidence>
<feature type="compositionally biased region" description="Pro residues" evidence="12">
    <location>
        <begin position="119"/>
        <end position="128"/>
    </location>
</feature>
<gene>
    <name evidence="14" type="ORF">Pmani_027751</name>
</gene>
<dbReference type="PROSITE" id="PS00028">
    <property type="entry name" value="ZINC_FINGER_C2H2_1"/>
    <property type="match status" value="3"/>
</dbReference>
<keyword evidence="3" id="KW-0479">Metal-binding</keyword>